<dbReference type="GO" id="GO:0003690">
    <property type="term" value="F:double-stranded DNA binding"/>
    <property type="evidence" value="ECO:0007669"/>
    <property type="project" value="TreeGrafter"/>
</dbReference>
<dbReference type="InterPro" id="IPR023214">
    <property type="entry name" value="HAD_sf"/>
</dbReference>
<feature type="region of interest" description="Disordered" evidence="1">
    <location>
        <begin position="1"/>
        <end position="42"/>
    </location>
</feature>
<name>A0A0D7A2X6_9AGAR</name>
<keyword evidence="2" id="KW-0418">Kinase</keyword>
<dbReference type="GO" id="GO:0006281">
    <property type="term" value="P:DNA repair"/>
    <property type="evidence" value="ECO:0007669"/>
    <property type="project" value="TreeGrafter"/>
</dbReference>
<organism evidence="2 3">
    <name type="scientific">Fistulina hepatica ATCC 64428</name>
    <dbReference type="NCBI Taxonomy" id="1128425"/>
    <lineage>
        <taxon>Eukaryota</taxon>
        <taxon>Fungi</taxon>
        <taxon>Dikarya</taxon>
        <taxon>Basidiomycota</taxon>
        <taxon>Agaricomycotina</taxon>
        <taxon>Agaricomycetes</taxon>
        <taxon>Agaricomycetidae</taxon>
        <taxon>Agaricales</taxon>
        <taxon>Fistulinaceae</taxon>
        <taxon>Fistulina</taxon>
    </lineage>
</organism>
<dbReference type="PANTHER" id="PTHR12083:SF9">
    <property type="entry name" value="BIFUNCTIONAL POLYNUCLEOTIDE PHOSPHATASE_KINASE"/>
    <property type="match status" value="1"/>
</dbReference>
<dbReference type="AlphaFoldDB" id="A0A0D7A2X6"/>
<dbReference type="SUPFAM" id="SSF56784">
    <property type="entry name" value="HAD-like"/>
    <property type="match status" value="1"/>
</dbReference>
<dbReference type="NCBIfam" id="TIGR01664">
    <property type="entry name" value="DNA-3'-Pase"/>
    <property type="match status" value="1"/>
</dbReference>
<dbReference type="Pfam" id="PF08645">
    <property type="entry name" value="PNK3P"/>
    <property type="match status" value="1"/>
</dbReference>
<dbReference type="Pfam" id="PF13671">
    <property type="entry name" value="AAA_33"/>
    <property type="match status" value="1"/>
</dbReference>
<dbReference type="InterPro" id="IPR006551">
    <property type="entry name" value="Polynucleotide_phosphatase"/>
</dbReference>
<dbReference type="NCBIfam" id="TIGR01662">
    <property type="entry name" value="HAD-SF-IIIA"/>
    <property type="match status" value="1"/>
</dbReference>
<dbReference type="Proteomes" id="UP000054144">
    <property type="component" value="Unassembled WGS sequence"/>
</dbReference>
<keyword evidence="2" id="KW-0808">Transferase</keyword>
<evidence type="ECO:0000313" key="2">
    <source>
        <dbReference type="EMBL" id="KIY45168.1"/>
    </source>
</evidence>
<dbReference type="GO" id="GO:0046403">
    <property type="term" value="F:polynucleotide 3'-phosphatase activity"/>
    <property type="evidence" value="ECO:0007669"/>
    <property type="project" value="TreeGrafter"/>
</dbReference>
<dbReference type="SUPFAM" id="SSF52540">
    <property type="entry name" value="P-loop containing nucleoside triphosphate hydrolases"/>
    <property type="match status" value="1"/>
</dbReference>
<dbReference type="InterPro" id="IPR013954">
    <property type="entry name" value="PNK3P"/>
</dbReference>
<dbReference type="FunFam" id="3.40.50.300:FF:000737">
    <property type="entry name" value="Bifunctional polynucleotide phosphatase/kinase"/>
    <property type="match status" value="1"/>
</dbReference>
<dbReference type="Gene3D" id="3.40.50.1000">
    <property type="entry name" value="HAD superfamily/HAD-like"/>
    <property type="match status" value="1"/>
</dbReference>
<dbReference type="InterPro" id="IPR036412">
    <property type="entry name" value="HAD-like_sf"/>
</dbReference>
<evidence type="ECO:0000256" key="1">
    <source>
        <dbReference type="SAM" id="MobiDB-lite"/>
    </source>
</evidence>
<evidence type="ECO:0000313" key="3">
    <source>
        <dbReference type="Proteomes" id="UP000054144"/>
    </source>
</evidence>
<dbReference type="GO" id="GO:0046404">
    <property type="term" value="F:ATP-dependent polydeoxyribonucleotide 5'-hydroxyl-kinase activity"/>
    <property type="evidence" value="ECO:0007669"/>
    <property type="project" value="TreeGrafter"/>
</dbReference>
<sequence length="438" mass="49230">MVAASLSKKRAAPTDTSESEGSSNGAKIQKVHPFFSKEQGDKEGPFRWLKPFGRKKTCLHAVHLEPKSVSKVAAFDLDGTIIKSSFAKGTAKSPPSFEWWHASVPQKLKQVHEEGFSIVIISNQAIRATELPKWKQKLALIAESLPAVPFRVFAATAKDEYRKPMLGMWHELENIFKEDGVEVIDKSTSFFVGDAAGRQYGAGRADFSSTDRKWALNIGIPFFTPEEYFLGRPSHDKYELPGFRASEMNGEYKHIAKSDATPVVVEDAAQEVVIFVGYPCLGKSTFYRKHFAPRGYTYINQDVLGTRPKCVKALREALSGGTSCAVDNTNRDAATRRHYTAVAKEMDVPVRCFVFTGSLELAWHNNLYRAYNLPPSVAATEPPREIIPYTAFTSFRSSYEEPDAEKEGFKEVRKVGWVFEGSPEEQRYWEMWLQIDGK</sequence>
<feature type="compositionally biased region" description="Polar residues" evidence="1">
    <location>
        <begin position="14"/>
        <end position="26"/>
    </location>
</feature>
<proteinExistence type="predicted"/>
<dbReference type="PANTHER" id="PTHR12083">
    <property type="entry name" value="BIFUNCTIONAL POLYNUCLEOTIDE PHOSPHATASE/KINASE"/>
    <property type="match status" value="1"/>
</dbReference>
<gene>
    <name evidence="2" type="ORF">FISHEDRAFT_49957</name>
</gene>
<dbReference type="InterPro" id="IPR006549">
    <property type="entry name" value="HAD-SF_hydro_IIIA"/>
</dbReference>
<dbReference type="InterPro" id="IPR027417">
    <property type="entry name" value="P-loop_NTPase"/>
</dbReference>
<keyword evidence="3" id="KW-1185">Reference proteome</keyword>
<dbReference type="EMBL" id="KN882061">
    <property type="protein sequence ID" value="KIY45168.1"/>
    <property type="molecule type" value="Genomic_DNA"/>
</dbReference>
<dbReference type="OrthoDB" id="19045at2759"/>
<dbReference type="Gene3D" id="3.40.50.300">
    <property type="entry name" value="P-loop containing nucleotide triphosphate hydrolases"/>
    <property type="match status" value="1"/>
</dbReference>
<protein>
    <submittedName>
        <fullName evidence="2">Polynucleotide kinase 3'-phosphatase</fullName>
    </submittedName>
</protein>
<reference evidence="2 3" key="1">
    <citation type="journal article" date="2015" name="Fungal Genet. Biol.">
        <title>Evolution of novel wood decay mechanisms in Agaricales revealed by the genome sequences of Fistulina hepatica and Cylindrobasidium torrendii.</title>
        <authorList>
            <person name="Floudas D."/>
            <person name="Held B.W."/>
            <person name="Riley R."/>
            <person name="Nagy L.G."/>
            <person name="Koehler G."/>
            <person name="Ransdell A.S."/>
            <person name="Younus H."/>
            <person name="Chow J."/>
            <person name="Chiniquy J."/>
            <person name="Lipzen A."/>
            <person name="Tritt A."/>
            <person name="Sun H."/>
            <person name="Haridas S."/>
            <person name="LaButti K."/>
            <person name="Ohm R.A."/>
            <person name="Kues U."/>
            <person name="Blanchette R.A."/>
            <person name="Grigoriev I.V."/>
            <person name="Minto R.E."/>
            <person name="Hibbett D.S."/>
        </authorList>
    </citation>
    <scope>NUCLEOTIDE SEQUENCE [LARGE SCALE GENOMIC DNA]</scope>
    <source>
        <strain evidence="2 3">ATCC 64428</strain>
    </source>
</reference>
<accession>A0A0D7A2X6</accession>